<accession>A0ABV6PGP8</accession>
<evidence type="ECO:0000313" key="1">
    <source>
        <dbReference type="EMBL" id="MFC0588233.1"/>
    </source>
</evidence>
<reference evidence="1 2" key="1">
    <citation type="submission" date="2024-09" db="EMBL/GenBank/DDBJ databases">
        <authorList>
            <person name="Sun Q."/>
            <person name="Mori K."/>
        </authorList>
    </citation>
    <scope>NUCLEOTIDE SEQUENCE [LARGE SCALE GENOMIC DNA]</scope>
    <source>
        <strain evidence="1 2">NCAIM B.02537</strain>
    </source>
</reference>
<dbReference type="RefSeq" id="WP_379479740.1">
    <property type="nucleotide sequence ID" value="NZ_JBHLTL010000001.1"/>
</dbReference>
<dbReference type="Proteomes" id="UP001589943">
    <property type="component" value="Unassembled WGS sequence"/>
</dbReference>
<name>A0ABV6PGP8_9SPHN</name>
<evidence type="ECO:0000313" key="2">
    <source>
        <dbReference type="Proteomes" id="UP001589943"/>
    </source>
</evidence>
<proteinExistence type="predicted"/>
<gene>
    <name evidence="1" type="ORF">ACFFF7_02275</name>
</gene>
<comment type="caution">
    <text evidence="1">The sequence shown here is derived from an EMBL/GenBank/DDBJ whole genome shotgun (WGS) entry which is preliminary data.</text>
</comment>
<protein>
    <submittedName>
        <fullName evidence="1">Uncharacterized protein</fullName>
    </submittedName>
</protein>
<keyword evidence="2" id="KW-1185">Reference proteome</keyword>
<sequence>MTEGSAATAAWMSDGGEADPVLELTVDQIDLANGDASTEVLNLEATMEVADAKSRMDAESDPFVRIRKARARPVHESDGVPFGPPVLPRMVTGDWGMVLTGSLAALEGALRAARQHANFAKRSQERTKAVLYRAISSAYDLALTIRDAPEAYAALLAESGIALQPRAPMTPIIKLVFGTDYDRTRIAEYAAVLAHAARHNVRRGDLEGLLAAAPGGIKSVVALERRARAPLLVGSSMDRPILSARKMRRLRSIPLADLCDLSKDGEEFSLALIRRTDSGHIALIAEVPADPKLMRLAVKDILDQAG</sequence>
<organism evidence="1 2">
    <name type="scientific">Novosphingobium aquiterrae</name>
    <dbReference type="NCBI Taxonomy" id="624388"/>
    <lineage>
        <taxon>Bacteria</taxon>
        <taxon>Pseudomonadati</taxon>
        <taxon>Pseudomonadota</taxon>
        <taxon>Alphaproteobacteria</taxon>
        <taxon>Sphingomonadales</taxon>
        <taxon>Sphingomonadaceae</taxon>
        <taxon>Novosphingobium</taxon>
    </lineage>
</organism>
<dbReference type="EMBL" id="JBHLTL010000001">
    <property type="protein sequence ID" value="MFC0588233.1"/>
    <property type="molecule type" value="Genomic_DNA"/>
</dbReference>